<proteinExistence type="inferred from homology"/>
<evidence type="ECO:0000313" key="6">
    <source>
        <dbReference type="EMBL" id="CAG8775045.1"/>
    </source>
</evidence>
<dbReference type="HAMAP" id="MF_01310">
    <property type="entry name" value="Ribosomal_uS11"/>
    <property type="match status" value="1"/>
</dbReference>
<evidence type="ECO:0000256" key="4">
    <source>
        <dbReference type="SAM" id="Coils"/>
    </source>
</evidence>
<evidence type="ECO:0000256" key="3">
    <source>
        <dbReference type="ARBA" id="ARBA00023274"/>
    </source>
</evidence>
<feature type="region of interest" description="Disordered" evidence="5">
    <location>
        <begin position="206"/>
        <end position="237"/>
    </location>
</feature>
<dbReference type="Proteomes" id="UP000789405">
    <property type="component" value="Unassembled WGS sequence"/>
</dbReference>
<dbReference type="AlphaFoldDB" id="A0A9N9P172"/>
<keyword evidence="4" id="KW-0175">Coiled coil</keyword>
<dbReference type="Gene3D" id="3.30.420.80">
    <property type="entry name" value="Ribosomal protein S11"/>
    <property type="match status" value="1"/>
</dbReference>
<dbReference type="OrthoDB" id="1654884at2759"/>
<gene>
    <name evidence="6" type="ORF">DERYTH_LOCUS19066</name>
</gene>
<dbReference type="EMBL" id="CAJVPY010020306">
    <property type="protein sequence ID" value="CAG8775045.1"/>
    <property type="molecule type" value="Genomic_DNA"/>
</dbReference>
<dbReference type="PANTHER" id="PTHR11759">
    <property type="entry name" value="40S RIBOSOMAL PROTEIN S14/30S RIBOSOMAL PROTEIN S11"/>
    <property type="match status" value="1"/>
</dbReference>
<dbReference type="InterPro" id="IPR001971">
    <property type="entry name" value="Ribosomal_uS11"/>
</dbReference>
<organism evidence="6 7">
    <name type="scientific">Dentiscutata erythropus</name>
    <dbReference type="NCBI Taxonomy" id="1348616"/>
    <lineage>
        <taxon>Eukaryota</taxon>
        <taxon>Fungi</taxon>
        <taxon>Fungi incertae sedis</taxon>
        <taxon>Mucoromycota</taxon>
        <taxon>Glomeromycotina</taxon>
        <taxon>Glomeromycetes</taxon>
        <taxon>Diversisporales</taxon>
        <taxon>Gigasporaceae</taxon>
        <taxon>Dentiscutata</taxon>
    </lineage>
</organism>
<protein>
    <submittedName>
        <fullName evidence="6">19353_t:CDS:1</fullName>
    </submittedName>
</protein>
<dbReference type="Pfam" id="PF00411">
    <property type="entry name" value="Ribosomal_S11"/>
    <property type="match status" value="1"/>
</dbReference>
<evidence type="ECO:0000256" key="5">
    <source>
        <dbReference type="SAM" id="MobiDB-lite"/>
    </source>
</evidence>
<accession>A0A9N9P172</accession>
<comment type="caution">
    <text evidence="6">The sequence shown here is derived from an EMBL/GenBank/DDBJ whole genome shotgun (WGS) entry which is preliminary data.</text>
</comment>
<evidence type="ECO:0000256" key="1">
    <source>
        <dbReference type="ARBA" id="ARBA00006194"/>
    </source>
</evidence>
<dbReference type="GO" id="GO:0006412">
    <property type="term" value="P:translation"/>
    <property type="evidence" value="ECO:0007669"/>
    <property type="project" value="InterPro"/>
</dbReference>
<keyword evidence="3" id="KW-0687">Ribonucleoprotein</keyword>
<name>A0A9N9P172_9GLOM</name>
<keyword evidence="7" id="KW-1185">Reference proteome</keyword>
<feature type="compositionally biased region" description="Low complexity" evidence="5">
    <location>
        <begin position="214"/>
        <end position="224"/>
    </location>
</feature>
<feature type="coiled-coil region" evidence="4">
    <location>
        <begin position="25"/>
        <end position="136"/>
    </location>
</feature>
<feature type="region of interest" description="Disordered" evidence="5">
    <location>
        <begin position="163"/>
        <end position="182"/>
    </location>
</feature>
<dbReference type="GO" id="GO:1990904">
    <property type="term" value="C:ribonucleoprotein complex"/>
    <property type="evidence" value="ECO:0007669"/>
    <property type="project" value="UniProtKB-KW"/>
</dbReference>
<sequence length="371" mass="41462">MEKVKELGQPPCNIFSTWSTEGTRVNALKADLEAALERAEKAEQELKKNQEEQSSKEIEFGNCQKKVGALENDLDETEKNLKETTEKFRESELKCETLERKVAQLENEVAEKEKKIEELIEERNKLKAEYEGVISSISELQSFQIFTFSTFSQQRISNNYTSSVSPFEKSGRNRIGSKTTTNDNEGIDSFLLNYANKQKDNGLMNVKESNETDSSSSSPNLLLSKFTSKKSDTTQRTSGSDVAKLLSDFLVPSEELYRIHIRASYNNTIVSLANSRKDVLINSSGGLVGFKKAQRGGYEAAHQAAIALVEKVKEKGIKIKNVEVLIKGFGPGRDAAFKAIASPENPWTIKRITDSTPLPFGGCRPRKARRL</sequence>
<dbReference type="GO" id="GO:0005840">
    <property type="term" value="C:ribosome"/>
    <property type="evidence" value="ECO:0007669"/>
    <property type="project" value="UniProtKB-KW"/>
</dbReference>
<keyword evidence="2" id="KW-0689">Ribosomal protein</keyword>
<evidence type="ECO:0000313" key="7">
    <source>
        <dbReference type="Proteomes" id="UP000789405"/>
    </source>
</evidence>
<evidence type="ECO:0000256" key="2">
    <source>
        <dbReference type="ARBA" id="ARBA00022980"/>
    </source>
</evidence>
<dbReference type="Gene3D" id="1.20.5.340">
    <property type="match status" value="1"/>
</dbReference>
<comment type="similarity">
    <text evidence="1">Belongs to the universal ribosomal protein uS11 family.</text>
</comment>
<dbReference type="SUPFAM" id="SSF53137">
    <property type="entry name" value="Translational machinery components"/>
    <property type="match status" value="1"/>
</dbReference>
<dbReference type="GO" id="GO:0003735">
    <property type="term" value="F:structural constituent of ribosome"/>
    <property type="evidence" value="ECO:0007669"/>
    <property type="project" value="InterPro"/>
</dbReference>
<dbReference type="InterPro" id="IPR036967">
    <property type="entry name" value="Ribosomal_uS11_sf"/>
</dbReference>
<dbReference type="SUPFAM" id="SSF57997">
    <property type="entry name" value="Tropomyosin"/>
    <property type="match status" value="1"/>
</dbReference>
<reference evidence="6" key="1">
    <citation type="submission" date="2021-06" db="EMBL/GenBank/DDBJ databases">
        <authorList>
            <person name="Kallberg Y."/>
            <person name="Tangrot J."/>
            <person name="Rosling A."/>
        </authorList>
    </citation>
    <scope>NUCLEOTIDE SEQUENCE</scope>
    <source>
        <strain evidence="6">MA453B</strain>
    </source>
</reference>